<dbReference type="RefSeq" id="WP_209637622.1">
    <property type="nucleotide sequence ID" value="NZ_JAGINW010000001.1"/>
</dbReference>
<organism evidence="2 3">
    <name type="scientific">Kibdelosporangium banguiense</name>
    <dbReference type="NCBI Taxonomy" id="1365924"/>
    <lineage>
        <taxon>Bacteria</taxon>
        <taxon>Bacillati</taxon>
        <taxon>Actinomycetota</taxon>
        <taxon>Actinomycetes</taxon>
        <taxon>Pseudonocardiales</taxon>
        <taxon>Pseudonocardiaceae</taxon>
        <taxon>Kibdelosporangium</taxon>
    </lineage>
</organism>
<feature type="domain" description="CHAT" evidence="1">
    <location>
        <begin position="572"/>
        <end position="695"/>
    </location>
</feature>
<proteinExistence type="predicted"/>
<evidence type="ECO:0000259" key="1">
    <source>
        <dbReference type="Pfam" id="PF12770"/>
    </source>
</evidence>
<evidence type="ECO:0000313" key="2">
    <source>
        <dbReference type="EMBL" id="MBP2322266.1"/>
    </source>
</evidence>
<dbReference type="Pfam" id="PF12770">
    <property type="entry name" value="CHAT"/>
    <property type="match status" value="1"/>
</dbReference>
<dbReference type="EMBL" id="JAGINW010000001">
    <property type="protein sequence ID" value="MBP2322266.1"/>
    <property type="molecule type" value="Genomic_DNA"/>
</dbReference>
<dbReference type="InterPro" id="IPR024983">
    <property type="entry name" value="CHAT_dom"/>
</dbReference>
<protein>
    <submittedName>
        <fullName evidence="2">Tetratricopeptide (TPR) repeat protein</fullName>
    </submittedName>
</protein>
<comment type="caution">
    <text evidence="2">The sequence shown here is derived from an EMBL/GenBank/DDBJ whole genome shotgun (WGS) entry which is preliminary data.</text>
</comment>
<reference evidence="2 3" key="1">
    <citation type="submission" date="2021-03" db="EMBL/GenBank/DDBJ databases">
        <title>Sequencing the genomes of 1000 actinobacteria strains.</title>
        <authorList>
            <person name="Klenk H.-P."/>
        </authorList>
    </citation>
    <scope>NUCLEOTIDE SEQUENCE [LARGE SCALE GENOMIC DNA]</scope>
    <source>
        <strain evidence="2 3">DSM 46670</strain>
    </source>
</reference>
<dbReference type="Proteomes" id="UP001519332">
    <property type="component" value="Unassembled WGS sequence"/>
</dbReference>
<evidence type="ECO:0000313" key="3">
    <source>
        <dbReference type="Proteomes" id="UP001519332"/>
    </source>
</evidence>
<dbReference type="Gene3D" id="1.25.40.10">
    <property type="entry name" value="Tetratricopeptide repeat domain"/>
    <property type="match status" value="1"/>
</dbReference>
<gene>
    <name evidence="2" type="ORF">JOF56_002651</name>
</gene>
<accession>A0ABS4TD51</accession>
<name>A0ABS4TD51_9PSEU</name>
<sequence>MSHAEALASVERGDFAQGLRQARAALVQSPQEAGPILLTIAWIELDRGNFRACARELAKAGANGASAARVKCLNGLRLCAIGDYEHAVTELSGALRNLLGDRKWLANALVGRGIARGYLFRLTAADRDFAVAARILGELGEHERVAACVHNRGFVALQKGDLPRALELFEHAGKGLRFGRAEALIDHASALLAAGMTRDASALLEQAESLLAGRGSRLAEAVLNAGYCALYSGDIDLAACAAKRAHELFRMQRRPAWVAVADALALRTQLPDAAAARRVADRCFRWGRRIEAAELLLAAAKVAPQLLVKLEGERTASTARLRAIGWLARAMRSEGQARFAACRAGMRVVTEYAGAMGVGARELAAEFSGVAIAHAKRPSTVFSWMERQRITVLPQVNVGDLVALRDAEAQGDTARVAELEARMRRLPSTSAHADAIDELREALGDRMLISFTVHNGETIACTLTRSRVRVHRLGSVGTPGFSWEPRPANAADNRILRPLGIGDRELVIVPAEGMSGLVWAALPSCVGRPVSVVPSAATWLRAVRSRNGQGRVAVAGPGLRHAEREVAGLGYAVVESKVATVLAAVEGADIVHIAAHGKFRADAPMFSCLRLTDGPLYGYDLARLNRAPRLLVLSACEVAKAELFATALFDRGGQALIASSIPVPDERAVDLMATLHRRLGQGESPAAALAEAQVRHGHLGFSCLGAG</sequence>
<dbReference type="InterPro" id="IPR011990">
    <property type="entry name" value="TPR-like_helical_dom_sf"/>
</dbReference>
<dbReference type="SUPFAM" id="SSF48452">
    <property type="entry name" value="TPR-like"/>
    <property type="match status" value="2"/>
</dbReference>
<keyword evidence="3" id="KW-1185">Reference proteome</keyword>